<dbReference type="AlphaFoldDB" id="A0A1G7RQ85"/>
<gene>
    <name evidence="2" type="ORF">SAMN04487974_10145</name>
</gene>
<dbReference type="RefSeq" id="WP_090589423.1">
    <property type="nucleotide sequence ID" value="NZ_FNCS01000001.1"/>
</dbReference>
<dbReference type="Proteomes" id="UP000199495">
    <property type="component" value="Unassembled WGS sequence"/>
</dbReference>
<dbReference type="STRING" id="440168.SAMN04487974_10145"/>
<feature type="chain" id="PRO_5011437987" description="Peptidase propeptide and YPEB domain-containing protein" evidence="1">
    <location>
        <begin position="22"/>
        <end position="107"/>
    </location>
</feature>
<evidence type="ECO:0000313" key="3">
    <source>
        <dbReference type="Proteomes" id="UP000199495"/>
    </source>
</evidence>
<dbReference type="OrthoDB" id="7870353at2"/>
<keyword evidence="3" id="KW-1185">Reference proteome</keyword>
<feature type="signal peptide" evidence="1">
    <location>
        <begin position="1"/>
        <end position="21"/>
    </location>
</feature>
<reference evidence="2 3" key="1">
    <citation type="submission" date="2016-10" db="EMBL/GenBank/DDBJ databases">
        <authorList>
            <person name="de Groot N.N."/>
        </authorList>
    </citation>
    <scope>NUCLEOTIDE SEQUENCE [LARGE SCALE GENOMIC DNA]</scope>
    <source>
        <strain evidence="2 3">CGMCC 1.10267</strain>
    </source>
</reference>
<evidence type="ECO:0008006" key="4">
    <source>
        <dbReference type="Google" id="ProtNLM"/>
    </source>
</evidence>
<dbReference type="EMBL" id="FNCS01000001">
    <property type="protein sequence ID" value="SDG12823.1"/>
    <property type="molecule type" value="Genomic_DNA"/>
</dbReference>
<sequence length="107" mass="11639">MKDARALILALMIILSSGASALAQDRADTVLDINRAIAVVTERFEGQIVAAEIADGRPHERVPLVFDFRLLTPQGAILRIRVDPFAWVIVDVDGYGLVDARRQGNGS</sequence>
<name>A0A1G7RQ85_9HYPH</name>
<proteinExistence type="predicted"/>
<organism evidence="2 3">
    <name type="scientific">Pelagibacterium luteolum</name>
    <dbReference type="NCBI Taxonomy" id="440168"/>
    <lineage>
        <taxon>Bacteria</taxon>
        <taxon>Pseudomonadati</taxon>
        <taxon>Pseudomonadota</taxon>
        <taxon>Alphaproteobacteria</taxon>
        <taxon>Hyphomicrobiales</taxon>
        <taxon>Devosiaceae</taxon>
        <taxon>Pelagibacterium</taxon>
    </lineage>
</organism>
<evidence type="ECO:0000313" key="2">
    <source>
        <dbReference type="EMBL" id="SDG12823.1"/>
    </source>
</evidence>
<accession>A0A1G7RQ85</accession>
<keyword evidence="1" id="KW-0732">Signal</keyword>
<evidence type="ECO:0000256" key="1">
    <source>
        <dbReference type="SAM" id="SignalP"/>
    </source>
</evidence>
<protein>
    <recommendedName>
        <fullName evidence="4">Peptidase propeptide and YPEB domain-containing protein</fullName>
    </recommendedName>
</protein>